<protein>
    <recommendedName>
        <fullName evidence="3">Type II secretion system core protein G</fullName>
    </recommendedName>
</protein>
<dbReference type="Pfam" id="PF08334">
    <property type="entry name" value="T2SSG"/>
    <property type="match status" value="1"/>
</dbReference>
<dbReference type="Gene3D" id="3.30.700.10">
    <property type="entry name" value="Glycoprotein, Type 4 Pilin"/>
    <property type="match status" value="1"/>
</dbReference>
<evidence type="ECO:0000313" key="12">
    <source>
        <dbReference type="EMBL" id="MFC3672595.1"/>
    </source>
</evidence>
<keyword evidence="6" id="KW-0997">Cell inner membrane</keyword>
<feature type="transmembrane region" description="Helical" evidence="10">
    <location>
        <begin position="15"/>
        <end position="37"/>
    </location>
</feature>
<organism evidence="12 13">
    <name type="scientific">Novosphingobium pokkalii</name>
    <dbReference type="NCBI Taxonomy" id="1770194"/>
    <lineage>
        <taxon>Bacteria</taxon>
        <taxon>Pseudomonadati</taxon>
        <taxon>Pseudomonadota</taxon>
        <taxon>Alphaproteobacteria</taxon>
        <taxon>Sphingomonadales</taxon>
        <taxon>Sphingomonadaceae</taxon>
        <taxon>Novosphingobium</taxon>
    </lineage>
</organism>
<evidence type="ECO:0000256" key="2">
    <source>
        <dbReference type="ARBA" id="ARBA00009984"/>
    </source>
</evidence>
<evidence type="ECO:0000256" key="1">
    <source>
        <dbReference type="ARBA" id="ARBA00004377"/>
    </source>
</evidence>
<comment type="similarity">
    <text evidence="2">Belongs to the GSP G family.</text>
</comment>
<evidence type="ECO:0000256" key="5">
    <source>
        <dbReference type="ARBA" id="ARBA00022481"/>
    </source>
</evidence>
<dbReference type="PANTHER" id="PTHR30093:SF44">
    <property type="entry name" value="TYPE II SECRETION SYSTEM CORE PROTEIN G"/>
    <property type="match status" value="1"/>
</dbReference>
<evidence type="ECO:0000256" key="7">
    <source>
        <dbReference type="ARBA" id="ARBA00022692"/>
    </source>
</evidence>
<proteinExistence type="inferred from homology"/>
<reference evidence="13" key="1">
    <citation type="journal article" date="2019" name="Int. J. Syst. Evol. Microbiol.">
        <title>The Global Catalogue of Microorganisms (GCM) 10K type strain sequencing project: providing services to taxonomists for standard genome sequencing and annotation.</title>
        <authorList>
            <consortium name="The Broad Institute Genomics Platform"/>
            <consortium name="The Broad Institute Genome Sequencing Center for Infectious Disease"/>
            <person name="Wu L."/>
            <person name="Ma J."/>
        </authorList>
    </citation>
    <scope>NUCLEOTIDE SEQUENCE [LARGE SCALE GENOMIC DNA]</scope>
    <source>
        <strain evidence="13">KCTC 42224</strain>
    </source>
</reference>
<sequence length="160" mass="16700">MDLSPSPHHHPAPNGFSLVELMVVIFILGLLTTVVLLNVMPSQDRAMAVKAQSDIATLEQALEMFRLDEGTYPSQAQGLAALRQAPRDLPVPETWRKGGYIKDLPKDPWGRPYVYRVPGPDGAPFAVLSLGADGQPGGSGRDADITSAGVAAGSGAGAGG</sequence>
<dbReference type="InterPro" id="IPR010054">
    <property type="entry name" value="Type2_sec_GspG"/>
</dbReference>
<evidence type="ECO:0000256" key="3">
    <source>
        <dbReference type="ARBA" id="ARBA00020042"/>
    </source>
</evidence>
<dbReference type="InterPro" id="IPR012902">
    <property type="entry name" value="N_methyl_site"/>
</dbReference>
<evidence type="ECO:0000256" key="8">
    <source>
        <dbReference type="ARBA" id="ARBA00022989"/>
    </source>
</evidence>
<dbReference type="InterPro" id="IPR000983">
    <property type="entry name" value="Bac_GSPG_pilin"/>
</dbReference>
<dbReference type="EMBL" id="JBHRYE010000022">
    <property type="protein sequence ID" value="MFC3672595.1"/>
    <property type="molecule type" value="Genomic_DNA"/>
</dbReference>
<comment type="caution">
    <text evidence="12">The sequence shown here is derived from an EMBL/GenBank/DDBJ whole genome shotgun (WGS) entry which is preliminary data.</text>
</comment>
<evidence type="ECO:0000256" key="9">
    <source>
        <dbReference type="ARBA" id="ARBA00023136"/>
    </source>
</evidence>
<dbReference type="InterPro" id="IPR045584">
    <property type="entry name" value="Pilin-like"/>
</dbReference>
<keyword evidence="13" id="KW-1185">Reference proteome</keyword>
<dbReference type="PANTHER" id="PTHR30093">
    <property type="entry name" value="GENERAL SECRETION PATHWAY PROTEIN G"/>
    <property type="match status" value="1"/>
</dbReference>
<dbReference type="PRINTS" id="PR00813">
    <property type="entry name" value="BCTERIALGSPG"/>
</dbReference>
<evidence type="ECO:0000256" key="4">
    <source>
        <dbReference type="ARBA" id="ARBA00022475"/>
    </source>
</evidence>
<dbReference type="RefSeq" id="WP_191323451.1">
    <property type="nucleotide sequence ID" value="NZ_BMZP01000004.1"/>
</dbReference>
<dbReference type="NCBIfam" id="TIGR02532">
    <property type="entry name" value="IV_pilin_GFxxxE"/>
    <property type="match status" value="1"/>
</dbReference>
<evidence type="ECO:0000259" key="11">
    <source>
        <dbReference type="Pfam" id="PF08334"/>
    </source>
</evidence>
<evidence type="ECO:0000256" key="10">
    <source>
        <dbReference type="SAM" id="Phobius"/>
    </source>
</evidence>
<keyword evidence="5" id="KW-0488">Methylation</keyword>
<comment type="subcellular location">
    <subcellularLocation>
        <location evidence="1">Cell inner membrane</location>
        <topology evidence="1">Single-pass membrane protein</topology>
    </subcellularLocation>
</comment>
<keyword evidence="9 10" id="KW-0472">Membrane</keyword>
<keyword evidence="8 10" id="KW-1133">Transmembrane helix</keyword>
<gene>
    <name evidence="12" type="primary">gspG</name>
    <name evidence="12" type="ORF">ACFOOT_14325</name>
</gene>
<dbReference type="SUPFAM" id="SSF54523">
    <property type="entry name" value="Pili subunits"/>
    <property type="match status" value="1"/>
</dbReference>
<dbReference type="Proteomes" id="UP001595683">
    <property type="component" value="Unassembled WGS sequence"/>
</dbReference>
<dbReference type="Pfam" id="PF07963">
    <property type="entry name" value="N_methyl"/>
    <property type="match status" value="1"/>
</dbReference>
<name>A0ABV7V655_9SPHN</name>
<evidence type="ECO:0000256" key="6">
    <source>
        <dbReference type="ARBA" id="ARBA00022519"/>
    </source>
</evidence>
<dbReference type="InterPro" id="IPR013545">
    <property type="entry name" value="T2SS_protein-GspG_C"/>
</dbReference>
<keyword evidence="4" id="KW-1003">Cell membrane</keyword>
<feature type="domain" description="Type II secretion system protein GspG C-terminal" evidence="11">
    <location>
        <begin position="38"/>
        <end position="147"/>
    </location>
</feature>
<evidence type="ECO:0000313" key="13">
    <source>
        <dbReference type="Proteomes" id="UP001595683"/>
    </source>
</evidence>
<keyword evidence="7 10" id="KW-0812">Transmembrane</keyword>
<accession>A0ABV7V655</accession>
<dbReference type="NCBIfam" id="TIGR01710">
    <property type="entry name" value="typeII_sec_gspG"/>
    <property type="match status" value="1"/>
</dbReference>